<sequence length="127" mass="15168">MKLSKQQLDYALMRMKDKIREKRYKEYPEQDSNSLLNDPEAIYQFLSKSKAPLVDKAKFIRTWNNGYKSEVITKFFVFPDSFDKKHNDYLKKREDIDAKYEKLEQELQDKLYLSGNADEALELINSL</sequence>
<name>A0A6J5LG91_9CAUD</name>
<evidence type="ECO:0000313" key="1">
    <source>
        <dbReference type="EMBL" id="CAB4131970.1"/>
    </source>
</evidence>
<reference evidence="1" key="1">
    <citation type="submission" date="2020-04" db="EMBL/GenBank/DDBJ databases">
        <authorList>
            <person name="Chiriac C."/>
            <person name="Salcher M."/>
            <person name="Ghai R."/>
            <person name="Kavagutti S V."/>
        </authorList>
    </citation>
    <scope>NUCLEOTIDE SEQUENCE</scope>
</reference>
<proteinExistence type="predicted"/>
<gene>
    <name evidence="1" type="ORF">UFOVP135_50</name>
</gene>
<protein>
    <submittedName>
        <fullName evidence="1">Uncharacterized protein</fullName>
    </submittedName>
</protein>
<dbReference type="EMBL" id="LR796254">
    <property type="protein sequence ID" value="CAB4131970.1"/>
    <property type="molecule type" value="Genomic_DNA"/>
</dbReference>
<organism evidence="1">
    <name type="scientific">uncultured Caudovirales phage</name>
    <dbReference type="NCBI Taxonomy" id="2100421"/>
    <lineage>
        <taxon>Viruses</taxon>
        <taxon>Duplodnaviria</taxon>
        <taxon>Heunggongvirae</taxon>
        <taxon>Uroviricota</taxon>
        <taxon>Caudoviricetes</taxon>
        <taxon>Peduoviridae</taxon>
        <taxon>Maltschvirus</taxon>
        <taxon>Maltschvirus maltsch</taxon>
    </lineage>
</organism>
<accession>A0A6J5LG91</accession>